<gene>
    <name evidence="1" type="ORF">H5410_058106</name>
</gene>
<evidence type="ECO:0000313" key="1">
    <source>
        <dbReference type="EMBL" id="KAG5577972.1"/>
    </source>
</evidence>
<comment type="caution">
    <text evidence="1">The sequence shown here is derived from an EMBL/GenBank/DDBJ whole genome shotgun (WGS) entry which is preliminary data.</text>
</comment>
<proteinExistence type="predicted"/>
<organism evidence="1 2">
    <name type="scientific">Solanum commersonii</name>
    <name type="common">Commerson's wild potato</name>
    <name type="synonym">Commerson's nightshade</name>
    <dbReference type="NCBI Taxonomy" id="4109"/>
    <lineage>
        <taxon>Eukaryota</taxon>
        <taxon>Viridiplantae</taxon>
        <taxon>Streptophyta</taxon>
        <taxon>Embryophyta</taxon>
        <taxon>Tracheophyta</taxon>
        <taxon>Spermatophyta</taxon>
        <taxon>Magnoliopsida</taxon>
        <taxon>eudicotyledons</taxon>
        <taxon>Gunneridae</taxon>
        <taxon>Pentapetalae</taxon>
        <taxon>asterids</taxon>
        <taxon>lamiids</taxon>
        <taxon>Solanales</taxon>
        <taxon>Solanaceae</taxon>
        <taxon>Solanoideae</taxon>
        <taxon>Solaneae</taxon>
        <taxon>Solanum</taxon>
    </lineage>
</organism>
<dbReference type="AlphaFoldDB" id="A0A9J5WS42"/>
<dbReference type="Proteomes" id="UP000824120">
    <property type="component" value="Chromosome 11"/>
</dbReference>
<evidence type="ECO:0000313" key="2">
    <source>
        <dbReference type="Proteomes" id="UP000824120"/>
    </source>
</evidence>
<protein>
    <submittedName>
        <fullName evidence="1">Uncharacterized protein</fullName>
    </submittedName>
</protein>
<keyword evidence="2" id="KW-1185">Reference proteome</keyword>
<name>A0A9J5WS42_SOLCO</name>
<dbReference type="EMBL" id="JACXVP010000011">
    <property type="protein sequence ID" value="KAG5577972.1"/>
    <property type="molecule type" value="Genomic_DNA"/>
</dbReference>
<reference evidence="1 2" key="1">
    <citation type="submission" date="2020-09" db="EMBL/GenBank/DDBJ databases">
        <title>De no assembly of potato wild relative species, Solanum commersonii.</title>
        <authorList>
            <person name="Cho K."/>
        </authorList>
    </citation>
    <scope>NUCLEOTIDE SEQUENCE [LARGE SCALE GENOMIC DNA]</scope>
    <source>
        <strain evidence="1">LZ3.2</strain>
        <tissue evidence="1">Leaf</tissue>
    </source>
</reference>
<sequence>MDSPSPLHIELAIIPYQEIPNCYYPSAVLYVDTLGISHIAYPLSENGSIQGEQVSEQSMAKSKGEQSNMISDDDIPLTYFVPKQVRSRILKRFGKPVGILMDDRDDTGQSTMSVSVPVKVTRTVKQSLEEGFALMYSKKSCCSIGKSPCNIIPIYILDLIYPSLRDLVEVQRKRPQNHLRNKFKRVRRNHWVNLPRKRKKKEVLSESEWEDKSGDEGVQEKEGKYVVHDNFDEYLGICTKTILNFTQRNVIRGRVVMGFGGAEMGELLSILHA</sequence>
<accession>A0A9J5WS42</accession>